<accession>A0ACC2ZXZ3</accession>
<dbReference type="EMBL" id="JAPDRQ010000195">
    <property type="protein sequence ID" value="KAJ9652516.1"/>
    <property type="molecule type" value="Genomic_DNA"/>
</dbReference>
<dbReference type="Proteomes" id="UP001172386">
    <property type="component" value="Unassembled WGS sequence"/>
</dbReference>
<name>A0ACC2ZXZ3_9EURO</name>
<evidence type="ECO:0000313" key="1">
    <source>
        <dbReference type="EMBL" id="KAJ9652516.1"/>
    </source>
</evidence>
<comment type="caution">
    <text evidence="1">The sequence shown here is derived from an EMBL/GenBank/DDBJ whole genome shotgun (WGS) entry which is preliminary data.</text>
</comment>
<organism evidence="1 2">
    <name type="scientific">Neophaeococcomyces mojaviensis</name>
    <dbReference type="NCBI Taxonomy" id="3383035"/>
    <lineage>
        <taxon>Eukaryota</taxon>
        <taxon>Fungi</taxon>
        <taxon>Dikarya</taxon>
        <taxon>Ascomycota</taxon>
        <taxon>Pezizomycotina</taxon>
        <taxon>Eurotiomycetes</taxon>
        <taxon>Chaetothyriomycetidae</taxon>
        <taxon>Chaetothyriales</taxon>
        <taxon>Chaetothyriales incertae sedis</taxon>
        <taxon>Neophaeococcomyces</taxon>
    </lineage>
</organism>
<keyword evidence="2" id="KW-1185">Reference proteome</keyword>
<reference evidence="1" key="1">
    <citation type="submission" date="2022-10" db="EMBL/GenBank/DDBJ databases">
        <title>Culturing micro-colonial fungi from biological soil crusts in the Mojave desert and describing Neophaeococcomyces mojavensis, and introducing the new genera and species Taxawa tesnikishii.</title>
        <authorList>
            <person name="Kurbessoian T."/>
            <person name="Stajich J.E."/>
        </authorList>
    </citation>
    <scope>NUCLEOTIDE SEQUENCE</scope>
    <source>
        <strain evidence="1">JES_112</strain>
    </source>
</reference>
<protein>
    <submittedName>
        <fullName evidence="1">Uncharacterized protein</fullName>
    </submittedName>
</protein>
<proteinExistence type="predicted"/>
<gene>
    <name evidence="1" type="ORF">H2198_008229</name>
</gene>
<evidence type="ECO:0000313" key="2">
    <source>
        <dbReference type="Proteomes" id="UP001172386"/>
    </source>
</evidence>
<sequence>MATTSTNPSTTSTAIPPLIMPLISPSALLQAHLSQTPPTRPSNRPPDQTRSVTLNIGSLTHCNGSSIVRYGESTIVCGIRAELLPVSEIPHYRASENARTISTTNFDTSRDNHGDDEKTYEAITLNNLLVPNLELSTNSHPSFPANVAPSTTAQSISQRVLSLLHTSRLVCVSDLEIRHTSTLTSDLDPDDPAYIEPEINVLKAYWVLYIDCVCLSYGGQGNLFDTTTCAVVAALRDVRLPKARWDEDERRVVCDAEMEKARRLKLRGKPTPLSFGVFVPDSRLNFAGAKVNGATKGGNSAQEEAVVLLDTDAFEDDVCEETGSVVVDLSGGSTRVLRIEKSGGTGALGVQGLKEVIVHSERRWKEWNSVLDAAVERNG</sequence>